<sequence length="61" mass="6966">MHAYIHTYLRLTCPARAASVRRTRSPSFSARVLAFWRTVILARGGGDDDCRVTDALRCRRD</sequence>
<evidence type="ECO:0000313" key="1">
    <source>
        <dbReference type="EMBL" id="ETW81475.1"/>
    </source>
</evidence>
<name>W4K7Z5_HETIT</name>
<dbReference type="AlphaFoldDB" id="W4K7Z5"/>
<organism evidence="1 2">
    <name type="scientific">Heterobasidion irregulare (strain TC 32-1)</name>
    <dbReference type="NCBI Taxonomy" id="747525"/>
    <lineage>
        <taxon>Eukaryota</taxon>
        <taxon>Fungi</taxon>
        <taxon>Dikarya</taxon>
        <taxon>Basidiomycota</taxon>
        <taxon>Agaricomycotina</taxon>
        <taxon>Agaricomycetes</taxon>
        <taxon>Russulales</taxon>
        <taxon>Bondarzewiaceae</taxon>
        <taxon>Heterobasidion</taxon>
        <taxon>Heterobasidion annosum species complex</taxon>
    </lineage>
</organism>
<protein>
    <submittedName>
        <fullName evidence="1">Uncharacterized protein</fullName>
    </submittedName>
</protein>
<keyword evidence="2" id="KW-1185">Reference proteome</keyword>
<dbReference type="EMBL" id="KI925458">
    <property type="protein sequence ID" value="ETW81475.1"/>
    <property type="molecule type" value="Genomic_DNA"/>
</dbReference>
<dbReference type="Proteomes" id="UP000030671">
    <property type="component" value="Unassembled WGS sequence"/>
</dbReference>
<dbReference type="GeneID" id="20675206"/>
<dbReference type="InParanoid" id="W4K7Z5"/>
<evidence type="ECO:0000313" key="2">
    <source>
        <dbReference type="Proteomes" id="UP000030671"/>
    </source>
</evidence>
<dbReference type="RefSeq" id="XP_009546118.1">
    <property type="nucleotide sequence ID" value="XM_009547823.1"/>
</dbReference>
<gene>
    <name evidence="1" type="ORF">HETIRDRAFT_439910</name>
</gene>
<dbReference type="KEGG" id="hir:HETIRDRAFT_439910"/>
<dbReference type="HOGENOM" id="CLU_2922875_0_0_1"/>
<reference evidence="1 2" key="1">
    <citation type="journal article" date="2012" name="New Phytol.">
        <title>Insight into trade-off between wood decay and parasitism from the genome of a fungal forest pathogen.</title>
        <authorList>
            <person name="Olson A."/>
            <person name="Aerts A."/>
            <person name="Asiegbu F."/>
            <person name="Belbahri L."/>
            <person name="Bouzid O."/>
            <person name="Broberg A."/>
            <person name="Canback B."/>
            <person name="Coutinho P.M."/>
            <person name="Cullen D."/>
            <person name="Dalman K."/>
            <person name="Deflorio G."/>
            <person name="van Diepen L.T."/>
            <person name="Dunand C."/>
            <person name="Duplessis S."/>
            <person name="Durling M."/>
            <person name="Gonthier P."/>
            <person name="Grimwood J."/>
            <person name="Fossdal C.G."/>
            <person name="Hansson D."/>
            <person name="Henrissat B."/>
            <person name="Hietala A."/>
            <person name="Himmelstrand K."/>
            <person name="Hoffmeister D."/>
            <person name="Hogberg N."/>
            <person name="James T.Y."/>
            <person name="Karlsson M."/>
            <person name="Kohler A."/>
            <person name="Kues U."/>
            <person name="Lee Y.H."/>
            <person name="Lin Y.C."/>
            <person name="Lind M."/>
            <person name="Lindquist E."/>
            <person name="Lombard V."/>
            <person name="Lucas S."/>
            <person name="Lunden K."/>
            <person name="Morin E."/>
            <person name="Murat C."/>
            <person name="Park J."/>
            <person name="Raffaello T."/>
            <person name="Rouze P."/>
            <person name="Salamov A."/>
            <person name="Schmutz J."/>
            <person name="Solheim H."/>
            <person name="Stahlberg J."/>
            <person name="Velez H."/>
            <person name="de Vries R.P."/>
            <person name="Wiebenga A."/>
            <person name="Woodward S."/>
            <person name="Yakovlev I."/>
            <person name="Garbelotto M."/>
            <person name="Martin F."/>
            <person name="Grigoriev I.V."/>
            <person name="Stenlid J."/>
        </authorList>
    </citation>
    <scope>NUCLEOTIDE SEQUENCE [LARGE SCALE GENOMIC DNA]</scope>
    <source>
        <strain evidence="1 2">TC 32-1</strain>
    </source>
</reference>
<accession>W4K7Z5</accession>
<proteinExistence type="predicted"/>